<gene>
    <name evidence="2" type="ORF">LNKW23_22870</name>
</gene>
<sequence>MLASSECDCMYIDANASTGKLDAIALIQYPFRMTATDEMALWARFLRTGRTVLAAVEGELKAAGLPPLEHYDALLELRRAAPGGLRPKALEARMLLAQYGISRLIDRLVRDGLAERRPCLEDRRGQIVTITPAGEALLARMWPVYRAAVARHFRSRLDPDTAAGLERALLRLSAPPGPD</sequence>
<proteinExistence type="predicted"/>
<name>A0ABQ6LIG8_9RHOB</name>
<dbReference type="Proteomes" id="UP001239909">
    <property type="component" value="Unassembled WGS sequence"/>
</dbReference>
<comment type="caution">
    <text evidence="2">The sequence shown here is derived from an EMBL/GenBank/DDBJ whole genome shotgun (WGS) entry which is preliminary data.</text>
</comment>
<dbReference type="InterPro" id="IPR036390">
    <property type="entry name" value="WH_DNA-bd_sf"/>
</dbReference>
<organism evidence="2 3">
    <name type="scientific">Paralimibaculum aggregatum</name>
    <dbReference type="NCBI Taxonomy" id="3036245"/>
    <lineage>
        <taxon>Bacteria</taxon>
        <taxon>Pseudomonadati</taxon>
        <taxon>Pseudomonadota</taxon>
        <taxon>Alphaproteobacteria</taxon>
        <taxon>Rhodobacterales</taxon>
        <taxon>Paracoccaceae</taxon>
        <taxon>Paralimibaculum</taxon>
    </lineage>
</organism>
<dbReference type="InterPro" id="IPR039422">
    <property type="entry name" value="MarR/SlyA-like"/>
</dbReference>
<dbReference type="SMART" id="SM00347">
    <property type="entry name" value="HTH_MARR"/>
    <property type="match status" value="1"/>
</dbReference>
<protein>
    <submittedName>
        <fullName evidence="2">MarR family winged helix-turn-helix transcriptional regulator</fullName>
    </submittedName>
</protein>
<dbReference type="Gene3D" id="1.10.10.10">
    <property type="entry name" value="Winged helix-like DNA-binding domain superfamily/Winged helix DNA-binding domain"/>
    <property type="match status" value="1"/>
</dbReference>
<dbReference type="Pfam" id="PF12802">
    <property type="entry name" value="MarR_2"/>
    <property type="match status" value="1"/>
</dbReference>
<dbReference type="SUPFAM" id="SSF46785">
    <property type="entry name" value="Winged helix' DNA-binding domain"/>
    <property type="match status" value="1"/>
</dbReference>
<dbReference type="EMBL" id="BSYI01000015">
    <property type="protein sequence ID" value="GMG83074.1"/>
    <property type="molecule type" value="Genomic_DNA"/>
</dbReference>
<dbReference type="PROSITE" id="PS50995">
    <property type="entry name" value="HTH_MARR_2"/>
    <property type="match status" value="1"/>
</dbReference>
<dbReference type="InterPro" id="IPR036388">
    <property type="entry name" value="WH-like_DNA-bd_sf"/>
</dbReference>
<evidence type="ECO:0000313" key="3">
    <source>
        <dbReference type="Proteomes" id="UP001239909"/>
    </source>
</evidence>
<dbReference type="RefSeq" id="WP_285671866.1">
    <property type="nucleotide sequence ID" value="NZ_BSYI01000015.1"/>
</dbReference>
<accession>A0ABQ6LIG8</accession>
<reference evidence="2 3" key="1">
    <citation type="submission" date="2023-04" db="EMBL/GenBank/DDBJ databases">
        <title>Marinoamorphus aggregata gen. nov., sp. Nov., isolate from tissue of brittle star Ophioplocus japonicus.</title>
        <authorList>
            <person name="Kawano K."/>
            <person name="Sawayama S."/>
            <person name="Nakagawa S."/>
        </authorList>
    </citation>
    <scope>NUCLEOTIDE SEQUENCE [LARGE SCALE GENOMIC DNA]</scope>
    <source>
        <strain evidence="2 3">NKW23</strain>
    </source>
</reference>
<keyword evidence="3" id="KW-1185">Reference proteome</keyword>
<feature type="domain" description="HTH marR-type" evidence="1">
    <location>
        <begin position="38"/>
        <end position="174"/>
    </location>
</feature>
<evidence type="ECO:0000313" key="2">
    <source>
        <dbReference type="EMBL" id="GMG83074.1"/>
    </source>
</evidence>
<dbReference type="PANTHER" id="PTHR33164">
    <property type="entry name" value="TRANSCRIPTIONAL REGULATOR, MARR FAMILY"/>
    <property type="match status" value="1"/>
</dbReference>
<dbReference type="InterPro" id="IPR000835">
    <property type="entry name" value="HTH_MarR-typ"/>
</dbReference>
<evidence type="ECO:0000259" key="1">
    <source>
        <dbReference type="PROSITE" id="PS50995"/>
    </source>
</evidence>
<dbReference type="PANTHER" id="PTHR33164:SF104">
    <property type="entry name" value="TRANSCRIPTIONAL REGULATORY PROTEIN"/>
    <property type="match status" value="1"/>
</dbReference>